<evidence type="ECO:0000313" key="7">
    <source>
        <dbReference type="EMBL" id="ALP51778.1"/>
    </source>
</evidence>
<evidence type="ECO:0000256" key="4">
    <source>
        <dbReference type="ARBA" id="ARBA00022989"/>
    </source>
</evidence>
<reference evidence="7" key="1">
    <citation type="submission" date="2015-10" db="EMBL/GenBank/DDBJ databases">
        <title>Description of Candidatus Tenderia electrophaga gen. nov, sp. nov., an Uncultivated Electroautotroph from a Biocathode Enrichment.</title>
        <authorList>
            <person name="Eddie B.J."/>
            <person name="Malanoski A.P."/>
            <person name="Wang Z."/>
            <person name="Hall R.J."/>
            <person name="Oh S.D."/>
            <person name="Heiner C."/>
            <person name="Lin B."/>
            <person name="Strycharz-Glaven S.M."/>
        </authorList>
    </citation>
    <scope>NUCLEOTIDE SEQUENCE [LARGE SCALE GENOMIC DNA]</scope>
    <source>
        <strain evidence="7">NRL1</strain>
    </source>
</reference>
<evidence type="ECO:0000256" key="1">
    <source>
        <dbReference type="ARBA" id="ARBA00004651"/>
    </source>
</evidence>
<evidence type="ECO:0000256" key="6">
    <source>
        <dbReference type="SAM" id="Phobius"/>
    </source>
</evidence>
<dbReference type="STRING" id="1748243.Tel_00715"/>
<accession>A0A0S2T9E3</accession>
<feature type="transmembrane region" description="Helical" evidence="6">
    <location>
        <begin position="157"/>
        <end position="180"/>
    </location>
</feature>
<dbReference type="InterPro" id="IPR022791">
    <property type="entry name" value="L-PG_synthase/AglD"/>
</dbReference>
<evidence type="ECO:0000256" key="2">
    <source>
        <dbReference type="ARBA" id="ARBA00022475"/>
    </source>
</evidence>
<dbReference type="AlphaFoldDB" id="A0A0S2T9E3"/>
<dbReference type="Pfam" id="PF03706">
    <property type="entry name" value="LPG_synthase_TM"/>
    <property type="match status" value="1"/>
</dbReference>
<feature type="transmembrane region" description="Helical" evidence="6">
    <location>
        <begin position="9"/>
        <end position="27"/>
    </location>
</feature>
<keyword evidence="2" id="KW-1003">Cell membrane</keyword>
<organism evidence="7 8">
    <name type="scientific">Candidatus Tenderia electrophaga</name>
    <dbReference type="NCBI Taxonomy" id="1748243"/>
    <lineage>
        <taxon>Bacteria</taxon>
        <taxon>Pseudomonadati</taxon>
        <taxon>Pseudomonadota</taxon>
        <taxon>Gammaproteobacteria</taxon>
        <taxon>Candidatus Tenderiales</taxon>
        <taxon>Candidatus Tenderiaceae</taxon>
        <taxon>Candidatus Tenderia</taxon>
    </lineage>
</organism>
<feature type="transmembrane region" description="Helical" evidence="6">
    <location>
        <begin position="126"/>
        <end position="145"/>
    </location>
</feature>
<dbReference type="KEGG" id="tee:Tel_00715"/>
<evidence type="ECO:0000256" key="3">
    <source>
        <dbReference type="ARBA" id="ARBA00022692"/>
    </source>
</evidence>
<evidence type="ECO:0000313" key="8">
    <source>
        <dbReference type="Proteomes" id="UP000055136"/>
    </source>
</evidence>
<gene>
    <name evidence="7" type="ORF">Tel_00715</name>
</gene>
<sequence>MKMTGFHRTLLNFLLIALIVASFALYLSDIDYSRIKGIEPSWPWLTAASLIALAFRYMGVFVWRRILLDLGAKEMPRFRTLSSIYAKAWMGRYVPGKITWIAAKIYLASSLGISKSRLAVASTLEAVVQIVAITTVSLLLVGLDVRTRVVLPEVKILLVLLAGIMIVLLHPRIFNGILQFTYRTLARKAAHPELQSNKKAVYSSFILYSIGAFVSGASYFFLTLSLVEGTSWELFFYIVGAYSLAGALGMAVPLLPSGLGVRDGVQLVLLSAVFPKEISLILVVYSRLWSSLIDVLFYVIANMLDRRPNQARPSTQP</sequence>
<keyword evidence="4 6" id="KW-1133">Transmembrane helix</keyword>
<feature type="transmembrane region" description="Helical" evidence="6">
    <location>
        <begin position="84"/>
        <end position="106"/>
    </location>
</feature>
<name>A0A0S2T9E3_9GAMM</name>
<evidence type="ECO:0008006" key="9">
    <source>
        <dbReference type="Google" id="ProtNLM"/>
    </source>
</evidence>
<comment type="subcellular location">
    <subcellularLocation>
        <location evidence="1">Cell membrane</location>
        <topology evidence="1">Multi-pass membrane protein</topology>
    </subcellularLocation>
</comment>
<keyword evidence="8" id="KW-1185">Reference proteome</keyword>
<feature type="transmembrane region" description="Helical" evidence="6">
    <location>
        <begin position="278"/>
        <end position="300"/>
    </location>
</feature>
<keyword evidence="5 6" id="KW-0472">Membrane</keyword>
<feature type="transmembrane region" description="Helical" evidence="6">
    <location>
        <begin position="200"/>
        <end position="222"/>
    </location>
</feature>
<proteinExistence type="predicted"/>
<dbReference type="GO" id="GO:0005886">
    <property type="term" value="C:plasma membrane"/>
    <property type="evidence" value="ECO:0007669"/>
    <property type="project" value="UniProtKB-SubCell"/>
</dbReference>
<dbReference type="EMBL" id="CP013099">
    <property type="protein sequence ID" value="ALP51778.1"/>
    <property type="molecule type" value="Genomic_DNA"/>
</dbReference>
<feature type="transmembrane region" description="Helical" evidence="6">
    <location>
        <begin position="42"/>
        <end position="63"/>
    </location>
</feature>
<feature type="transmembrane region" description="Helical" evidence="6">
    <location>
        <begin position="234"/>
        <end position="258"/>
    </location>
</feature>
<keyword evidence="3 6" id="KW-0812">Transmembrane</keyword>
<dbReference type="Proteomes" id="UP000055136">
    <property type="component" value="Chromosome"/>
</dbReference>
<protein>
    <recommendedName>
        <fullName evidence="9">TIGR00374 family protein</fullName>
    </recommendedName>
</protein>
<evidence type="ECO:0000256" key="5">
    <source>
        <dbReference type="ARBA" id="ARBA00023136"/>
    </source>
</evidence>